<reference evidence="1" key="1">
    <citation type="submission" date="2020-05" db="UniProtKB">
        <authorList>
            <consortium name="EnsemblMetazoa"/>
        </authorList>
    </citation>
    <scope>IDENTIFICATION</scope>
    <source>
        <strain evidence="1">Yale</strain>
    </source>
</reference>
<dbReference type="EMBL" id="CCAG010017902">
    <property type="status" value="NOT_ANNOTATED_CDS"/>
    <property type="molecule type" value="Genomic_DNA"/>
</dbReference>
<evidence type="ECO:0008006" key="3">
    <source>
        <dbReference type="Google" id="ProtNLM"/>
    </source>
</evidence>
<dbReference type="STRING" id="37546.A0A1B0G9H3"/>
<organism evidence="1 2">
    <name type="scientific">Glossina morsitans morsitans</name>
    <name type="common">Savannah tsetse fly</name>
    <dbReference type="NCBI Taxonomy" id="37546"/>
    <lineage>
        <taxon>Eukaryota</taxon>
        <taxon>Metazoa</taxon>
        <taxon>Ecdysozoa</taxon>
        <taxon>Arthropoda</taxon>
        <taxon>Hexapoda</taxon>
        <taxon>Insecta</taxon>
        <taxon>Pterygota</taxon>
        <taxon>Neoptera</taxon>
        <taxon>Endopterygota</taxon>
        <taxon>Diptera</taxon>
        <taxon>Brachycera</taxon>
        <taxon>Muscomorpha</taxon>
        <taxon>Hippoboscoidea</taxon>
        <taxon>Glossinidae</taxon>
        <taxon>Glossina</taxon>
    </lineage>
</organism>
<proteinExistence type="predicted"/>
<dbReference type="Gene3D" id="2.40.10.10">
    <property type="entry name" value="Trypsin-like serine proteases"/>
    <property type="match status" value="2"/>
</dbReference>
<sequence>MEGKLRTHLFVAGNCANEKSALNKSIVSVYCDDDDDDPDTRAGVILSSRLILTAMARPTPEYWCQVVIEDDIAPTHRYIRESWETLHFQDEINDYPWSSPQLQILVLYSPMVLTIGKFNDHEVAKPMLYGKNPTYKDGDVCTAHTIIEKKDRELDLKVTYQVTMMSDEDCQKIYEDMDDDVKCITMNDCDTHCEDLLPGSAVVCNDDLVAIVSEHHNCDNKKPRACAEIISARSWISNILQNASYASSSCRIVELINFRIVLSLNVFVITNLKNY</sequence>
<dbReference type="SUPFAM" id="SSF50494">
    <property type="entry name" value="Trypsin-like serine proteases"/>
    <property type="match status" value="1"/>
</dbReference>
<evidence type="ECO:0000313" key="1">
    <source>
        <dbReference type="EnsemblMetazoa" id="GMOY009960-PA"/>
    </source>
</evidence>
<dbReference type="PhylomeDB" id="A0A1B0G9H3"/>
<dbReference type="AlphaFoldDB" id="A0A1B0G9H3"/>
<accession>A0A1B0G9H3</accession>
<dbReference type="VEuPathDB" id="VectorBase:GMOY009960"/>
<dbReference type="InterPro" id="IPR009003">
    <property type="entry name" value="Peptidase_S1_PA"/>
</dbReference>
<dbReference type="EnsemblMetazoa" id="GMOY009960-RA">
    <property type="protein sequence ID" value="GMOY009960-PA"/>
    <property type="gene ID" value="GMOY009960"/>
</dbReference>
<evidence type="ECO:0000313" key="2">
    <source>
        <dbReference type="Proteomes" id="UP000092444"/>
    </source>
</evidence>
<name>A0A1B0G9H3_GLOMM</name>
<keyword evidence="2" id="KW-1185">Reference proteome</keyword>
<dbReference type="InterPro" id="IPR043504">
    <property type="entry name" value="Peptidase_S1_PA_chymotrypsin"/>
</dbReference>
<dbReference type="Proteomes" id="UP000092444">
    <property type="component" value="Unassembled WGS sequence"/>
</dbReference>
<protein>
    <recommendedName>
        <fullName evidence="3">Peptidase S1 domain-containing protein</fullName>
    </recommendedName>
</protein>